<feature type="transmembrane region" description="Helical" evidence="7">
    <location>
        <begin position="228"/>
        <end position="245"/>
    </location>
</feature>
<keyword evidence="3" id="KW-1003">Cell membrane</keyword>
<evidence type="ECO:0000313" key="9">
    <source>
        <dbReference type="Proteomes" id="UP000266328"/>
    </source>
</evidence>
<dbReference type="Proteomes" id="UP000266328">
    <property type="component" value="Unassembled WGS sequence"/>
</dbReference>
<dbReference type="PANTHER" id="PTHR42775">
    <property type="entry name" value="PERMEASE RV2963-RELATED"/>
    <property type="match status" value="1"/>
</dbReference>
<name>A0A398D4M4_9BACT</name>
<feature type="transmembrane region" description="Helical" evidence="7">
    <location>
        <begin position="257"/>
        <end position="279"/>
    </location>
</feature>
<keyword evidence="9" id="KW-1185">Reference proteome</keyword>
<feature type="transmembrane region" description="Helical" evidence="7">
    <location>
        <begin position="134"/>
        <end position="156"/>
    </location>
</feature>
<dbReference type="OrthoDB" id="9777774at2"/>
<proteinExistence type="inferred from homology"/>
<protein>
    <submittedName>
        <fullName evidence="8">Permease</fullName>
    </submittedName>
</protein>
<evidence type="ECO:0000256" key="2">
    <source>
        <dbReference type="ARBA" id="ARBA00006386"/>
    </source>
</evidence>
<comment type="similarity">
    <text evidence="2">Belongs to the UPF0718 family.</text>
</comment>
<evidence type="ECO:0000256" key="7">
    <source>
        <dbReference type="SAM" id="Phobius"/>
    </source>
</evidence>
<comment type="subcellular location">
    <subcellularLocation>
        <location evidence="1">Cell membrane</location>
        <topology evidence="1">Multi-pass membrane protein</topology>
    </subcellularLocation>
</comment>
<feature type="transmembrane region" description="Helical" evidence="7">
    <location>
        <begin position="36"/>
        <end position="54"/>
    </location>
</feature>
<dbReference type="AlphaFoldDB" id="A0A398D4M4"/>
<gene>
    <name evidence="8" type="ORF">SMC7_02430</name>
</gene>
<feature type="transmembrane region" description="Helical" evidence="7">
    <location>
        <begin position="198"/>
        <end position="216"/>
    </location>
</feature>
<evidence type="ECO:0000256" key="6">
    <source>
        <dbReference type="ARBA" id="ARBA00023136"/>
    </source>
</evidence>
<keyword evidence="6 7" id="KW-0472">Membrane</keyword>
<evidence type="ECO:0000256" key="3">
    <source>
        <dbReference type="ARBA" id="ARBA00022475"/>
    </source>
</evidence>
<feature type="transmembrane region" description="Helical" evidence="7">
    <location>
        <begin position="74"/>
        <end position="97"/>
    </location>
</feature>
<keyword evidence="4 7" id="KW-0812">Transmembrane</keyword>
<feature type="transmembrane region" description="Helical" evidence="7">
    <location>
        <begin position="103"/>
        <end position="127"/>
    </location>
</feature>
<dbReference type="InterPro" id="IPR053166">
    <property type="entry name" value="UPF0718_permease"/>
</dbReference>
<evidence type="ECO:0000256" key="5">
    <source>
        <dbReference type="ARBA" id="ARBA00022989"/>
    </source>
</evidence>
<evidence type="ECO:0000313" key="8">
    <source>
        <dbReference type="EMBL" id="RIE06421.1"/>
    </source>
</evidence>
<dbReference type="EMBL" id="QXIS01000013">
    <property type="protein sequence ID" value="RIE06421.1"/>
    <property type="molecule type" value="Genomic_DNA"/>
</dbReference>
<dbReference type="Pfam" id="PF03773">
    <property type="entry name" value="ArsP_1"/>
    <property type="match status" value="1"/>
</dbReference>
<sequence>MLTLFADWFTYTLLRLPKGHLITEAIHFFVYDIPKIYLLLVVIVFVVAMLRTWIPAEKIKRLLVHRHQFIGNILAASLGIFTPFCTCSAIPMFIGFVESGVPLGVTFSFLVASPMINEVAMVLLWGLFGARVALLYVGVGLLIAIVSGVIITQLHMEKYVEDYVYMIKVGAAAGDAPMTFKDRVVASWRYVGEIFRKVAPWVAVGVAIGAFIHGYAPENFLARYAGRDNPFAVLIAVAIGIPLYSNAEGVIPVVQALWAKGLPLGTTLAFMMAVTGLSMPEMIILRRVLKPRLLATFIGVVGVGILIVGYFFNWVL</sequence>
<accession>A0A398D4M4</accession>
<dbReference type="InterPro" id="IPR005524">
    <property type="entry name" value="DUF318"/>
</dbReference>
<dbReference type="RefSeq" id="WP_119088793.1">
    <property type="nucleotide sequence ID" value="NZ_QXIS01000013.1"/>
</dbReference>
<comment type="caution">
    <text evidence="8">The sequence shown here is derived from an EMBL/GenBank/DDBJ whole genome shotgun (WGS) entry which is preliminary data.</text>
</comment>
<feature type="transmembrane region" description="Helical" evidence="7">
    <location>
        <begin position="291"/>
        <end position="312"/>
    </location>
</feature>
<evidence type="ECO:0000256" key="1">
    <source>
        <dbReference type="ARBA" id="ARBA00004651"/>
    </source>
</evidence>
<dbReference type="PANTHER" id="PTHR42775:SF1">
    <property type="entry name" value="PERMEASE RV2963-RELATED"/>
    <property type="match status" value="1"/>
</dbReference>
<dbReference type="GO" id="GO:0005886">
    <property type="term" value="C:plasma membrane"/>
    <property type="evidence" value="ECO:0007669"/>
    <property type="project" value="UniProtKB-SubCell"/>
</dbReference>
<keyword evidence="5 7" id="KW-1133">Transmembrane helix</keyword>
<reference evidence="8 9" key="1">
    <citation type="submission" date="2018-09" db="EMBL/GenBank/DDBJ databases">
        <title>Discovery and Ecogenomic Context for Candidatus Cryosericales, a Global Caldiserica Order Active in Thawing Permafrost.</title>
        <authorList>
            <person name="Martinez M.A."/>
            <person name="Woodcroft B.J."/>
            <person name="Ignacio Espinoza J.C."/>
            <person name="Zayed A."/>
            <person name="Singleton C.M."/>
            <person name="Boyd J."/>
            <person name="Li Y.-F."/>
            <person name="Purvine S."/>
            <person name="Maughan H."/>
            <person name="Hodgkins S.B."/>
            <person name="Anderson D."/>
            <person name="Sederholm M."/>
            <person name="Temperton B."/>
            <person name="Saleska S.R."/>
            <person name="Tyson G.W."/>
            <person name="Rich V.I."/>
        </authorList>
    </citation>
    <scope>NUCLEOTIDE SEQUENCE [LARGE SCALE GENOMIC DNA]</scope>
    <source>
        <strain evidence="8 9">SMC7</strain>
    </source>
</reference>
<evidence type="ECO:0000256" key="4">
    <source>
        <dbReference type="ARBA" id="ARBA00022692"/>
    </source>
</evidence>
<organism evidence="8 9">
    <name type="scientific">Candidatus Cryosericum terrychapinii</name>
    <dbReference type="NCBI Taxonomy" id="2290919"/>
    <lineage>
        <taxon>Bacteria</taxon>
        <taxon>Pseudomonadati</taxon>
        <taxon>Caldisericota/Cryosericota group</taxon>
        <taxon>Candidatus Cryosericota</taxon>
        <taxon>Candidatus Cryosericia</taxon>
        <taxon>Candidatus Cryosericales</taxon>
        <taxon>Candidatus Cryosericaceae</taxon>
        <taxon>Candidatus Cryosericum</taxon>
    </lineage>
</organism>